<dbReference type="VEuPathDB" id="PlasmoDB:C922_04321"/>
<reference evidence="3 4" key="1">
    <citation type="submission" date="2013-02" db="EMBL/GenBank/DDBJ databases">
        <title>The Genome Sequence of Plasmodium inui San Antonio 1.</title>
        <authorList>
            <consortium name="The Broad Institute Genome Sequencing Platform"/>
            <consortium name="The Broad Institute Genome Sequencing Center for Infectious Disease"/>
            <person name="Neafsey D."/>
            <person name="Cheeseman I."/>
            <person name="Volkman S."/>
            <person name="Adams J."/>
            <person name="Walker B."/>
            <person name="Young S.K."/>
            <person name="Zeng Q."/>
            <person name="Gargeya S."/>
            <person name="Fitzgerald M."/>
            <person name="Haas B."/>
            <person name="Abouelleil A."/>
            <person name="Alvarado L."/>
            <person name="Arachchi H.M."/>
            <person name="Berlin A.M."/>
            <person name="Chapman S.B."/>
            <person name="Dewar J."/>
            <person name="Goldberg J."/>
            <person name="Griggs A."/>
            <person name="Gujja S."/>
            <person name="Hansen M."/>
            <person name="Howarth C."/>
            <person name="Imamovic A."/>
            <person name="Larimer J."/>
            <person name="McCowan C."/>
            <person name="Murphy C."/>
            <person name="Neiman D."/>
            <person name="Pearson M."/>
            <person name="Priest M."/>
            <person name="Roberts A."/>
            <person name="Saif S."/>
            <person name="Shea T."/>
            <person name="Sisk P."/>
            <person name="Sykes S."/>
            <person name="Wortman J."/>
            <person name="Nusbaum C."/>
            <person name="Birren B."/>
        </authorList>
    </citation>
    <scope>NUCLEOTIDE SEQUENCE [LARGE SCALE GENOMIC DNA]</scope>
    <source>
        <strain evidence="3 4">San Antonio 1</strain>
    </source>
</reference>
<accession>W6ZWM0</accession>
<feature type="region of interest" description="Disordered" evidence="1">
    <location>
        <begin position="34"/>
        <end position="57"/>
    </location>
</feature>
<sequence>MLNTSCGGICMPVGLYRKIESRIEPTGRGQPIGSVLQNICNTSPPRGRGTSEETGNQVRRSVENIEGMETLGSGLMKRVYKEAEEMDQTDYNSVDPGIFAHLLDQVHMRILGEVSSPHDASCGCRLDNIMRLLCQKETQDTSDTEPEFQATFLGVFACLVLLSLADLEIRELLLKGSNGICADLIPKIFPTERQWTQWKNQARNRSQFLSISCCEGKEVGDKVTGTWFSLFLAIIRTIKQVCPQCGPYRGYILEDTSRTTSSMRETEYCDVTSNTIHCQTSNPGGSRKTMLWMRRRAYGDLISGSPKEENSDLNGQATERSLFTQEGDNGQPTQDVQQNLKGGTENHTMPELLQGQSKSNSQPSSKGESGDGTGRNQERKEEVAMKSVRTPSNQHGSGPKDNNQNTETGSIGVTKSSGTIPFTEDQEVLGSGKSSSRRSTVEQLNNSHTDSWGVILGGVTAVLLGAVATYGISRIFSRGTLLKGQSEGGRSYRIGYGGVDS</sequence>
<feature type="compositionally biased region" description="Polar residues" evidence="1">
    <location>
        <begin position="354"/>
        <end position="367"/>
    </location>
</feature>
<evidence type="ECO:0000256" key="2">
    <source>
        <dbReference type="SAM" id="Phobius"/>
    </source>
</evidence>
<dbReference type="GeneID" id="20039595"/>
<dbReference type="Proteomes" id="UP000030640">
    <property type="component" value="Unassembled WGS sequence"/>
</dbReference>
<evidence type="ECO:0000313" key="4">
    <source>
        <dbReference type="Proteomes" id="UP000030640"/>
    </source>
</evidence>
<keyword evidence="4" id="KW-1185">Reference proteome</keyword>
<feature type="compositionally biased region" description="Polar residues" evidence="1">
    <location>
        <begin position="35"/>
        <end position="44"/>
    </location>
</feature>
<dbReference type="RefSeq" id="XP_008818126.1">
    <property type="nucleotide sequence ID" value="XM_008819904.1"/>
</dbReference>
<feature type="compositionally biased region" description="Polar residues" evidence="1">
    <location>
        <begin position="389"/>
        <end position="420"/>
    </location>
</feature>
<keyword evidence="2" id="KW-0472">Membrane</keyword>
<protein>
    <submittedName>
        <fullName evidence="3">Uncharacterized protein</fullName>
    </submittedName>
</protein>
<dbReference type="AlphaFoldDB" id="W6ZWM0"/>
<proteinExistence type="predicted"/>
<gene>
    <name evidence="3" type="ORF">C922_04321</name>
</gene>
<feature type="compositionally biased region" description="Polar residues" evidence="1">
    <location>
        <begin position="324"/>
        <end position="347"/>
    </location>
</feature>
<dbReference type="EMBL" id="KI965481">
    <property type="protein sequence ID" value="EUD65192.1"/>
    <property type="molecule type" value="Genomic_DNA"/>
</dbReference>
<name>W6ZWM0_9APIC</name>
<keyword evidence="2" id="KW-0812">Transmembrane</keyword>
<organism evidence="3 4">
    <name type="scientific">Plasmodium inui San Antonio 1</name>
    <dbReference type="NCBI Taxonomy" id="1237626"/>
    <lineage>
        <taxon>Eukaryota</taxon>
        <taxon>Sar</taxon>
        <taxon>Alveolata</taxon>
        <taxon>Apicomplexa</taxon>
        <taxon>Aconoidasida</taxon>
        <taxon>Haemosporida</taxon>
        <taxon>Plasmodiidae</taxon>
        <taxon>Plasmodium</taxon>
        <taxon>Plasmodium (Plasmodium)</taxon>
    </lineage>
</organism>
<feature type="compositionally biased region" description="Polar residues" evidence="1">
    <location>
        <begin position="432"/>
        <end position="441"/>
    </location>
</feature>
<feature type="transmembrane region" description="Helical" evidence="2">
    <location>
        <begin position="452"/>
        <end position="473"/>
    </location>
</feature>
<keyword evidence="2" id="KW-1133">Transmembrane helix</keyword>
<evidence type="ECO:0000313" key="3">
    <source>
        <dbReference type="EMBL" id="EUD65192.1"/>
    </source>
</evidence>
<feature type="region of interest" description="Disordered" evidence="1">
    <location>
        <begin position="324"/>
        <end position="441"/>
    </location>
</feature>
<evidence type="ECO:0000256" key="1">
    <source>
        <dbReference type="SAM" id="MobiDB-lite"/>
    </source>
</evidence>